<sequence length="47" mass="5014">MIGERTPTLKDTALSLARLIRPTRAEIRCGLAQLLIPVANASSQVPA</sequence>
<comment type="caution">
    <text evidence="1">The sequence shown here is derived from an EMBL/GenBank/DDBJ whole genome shotgun (WGS) entry which is preliminary data.</text>
</comment>
<evidence type="ECO:0000313" key="1">
    <source>
        <dbReference type="EMBL" id="MDP9848651.1"/>
    </source>
</evidence>
<organism evidence="1 2">
    <name type="scientific">Streptosporangium lutulentum</name>
    <dbReference type="NCBI Taxonomy" id="1461250"/>
    <lineage>
        <taxon>Bacteria</taxon>
        <taxon>Bacillati</taxon>
        <taxon>Actinomycetota</taxon>
        <taxon>Actinomycetes</taxon>
        <taxon>Streptosporangiales</taxon>
        <taxon>Streptosporangiaceae</taxon>
        <taxon>Streptosporangium</taxon>
    </lineage>
</organism>
<proteinExistence type="predicted"/>
<protein>
    <submittedName>
        <fullName evidence="1">Uncharacterized protein</fullName>
    </submittedName>
</protein>
<accession>A0ABT9QPG6</accession>
<name>A0ABT9QPG6_9ACTN</name>
<evidence type="ECO:0000313" key="2">
    <source>
        <dbReference type="Proteomes" id="UP001225356"/>
    </source>
</evidence>
<gene>
    <name evidence="1" type="ORF">J2853_007862</name>
</gene>
<dbReference type="EMBL" id="JAUSQU010000001">
    <property type="protein sequence ID" value="MDP9848651.1"/>
    <property type="molecule type" value="Genomic_DNA"/>
</dbReference>
<dbReference type="Proteomes" id="UP001225356">
    <property type="component" value="Unassembled WGS sequence"/>
</dbReference>
<keyword evidence="2" id="KW-1185">Reference proteome</keyword>
<reference evidence="1 2" key="1">
    <citation type="submission" date="2023-07" db="EMBL/GenBank/DDBJ databases">
        <title>Sequencing the genomes of 1000 actinobacteria strains.</title>
        <authorList>
            <person name="Klenk H.-P."/>
        </authorList>
    </citation>
    <scope>NUCLEOTIDE SEQUENCE [LARGE SCALE GENOMIC DNA]</scope>
    <source>
        <strain evidence="1 2">DSM 46740</strain>
    </source>
</reference>